<dbReference type="Gene3D" id="1.10.443.10">
    <property type="entry name" value="Intergrase catalytic core"/>
    <property type="match status" value="1"/>
</dbReference>
<dbReference type="InterPro" id="IPR002104">
    <property type="entry name" value="Integrase_catalytic"/>
</dbReference>
<name>A0ABV8FPR7_9ACTN</name>
<dbReference type="EMBL" id="JBHSBH010000012">
    <property type="protein sequence ID" value="MFC3998151.1"/>
    <property type="molecule type" value="Genomic_DNA"/>
</dbReference>
<proteinExistence type="predicted"/>
<evidence type="ECO:0000313" key="3">
    <source>
        <dbReference type="EMBL" id="MFC3998151.1"/>
    </source>
</evidence>
<evidence type="ECO:0000256" key="1">
    <source>
        <dbReference type="ARBA" id="ARBA00023172"/>
    </source>
</evidence>
<dbReference type="InterPro" id="IPR011010">
    <property type="entry name" value="DNA_brk_join_enz"/>
</dbReference>
<dbReference type="Pfam" id="PF00589">
    <property type="entry name" value="Phage_integrase"/>
    <property type="match status" value="1"/>
</dbReference>
<accession>A0ABV8FPR7</accession>
<reference evidence="4" key="1">
    <citation type="journal article" date="2019" name="Int. J. Syst. Evol. Microbiol.">
        <title>The Global Catalogue of Microorganisms (GCM) 10K type strain sequencing project: providing services to taxonomists for standard genome sequencing and annotation.</title>
        <authorList>
            <consortium name="The Broad Institute Genomics Platform"/>
            <consortium name="The Broad Institute Genome Sequencing Center for Infectious Disease"/>
            <person name="Wu L."/>
            <person name="Ma J."/>
        </authorList>
    </citation>
    <scope>NUCLEOTIDE SEQUENCE [LARGE SCALE GENOMIC DNA]</scope>
    <source>
        <strain evidence="4">TBRC 1826</strain>
    </source>
</reference>
<organism evidence="3 4">
    <name type="scientific">Nocardiopsis sediminis</name>
    <dbReference type="NCBI Taxonomy" id="1778267"/>
    <lineage>
        <taxon>Bacteria</taxon>
        <taxon>Bacillati</taxon>
        <taxon>Actinomycetota</taxon>
        <taxon>Actinomycetes</taxon>
        <taxon>Streptosporangiales</taxon>
        <taxon>Nocardiopsidaceae</taxon>
        <taxon>Nocardiopsis</taxon>
    </lineage>
</organism>
<sequence length="71" mass="8193">MVARRGKECGVEVHPHKFRHNFSHAWLNRKGSEGDLKELNGWSSDQMLRRYGRSAAGARARRHYDQIMDGA</sequence>
<dbReference type="Proteomes" id="UP001595847">
    <property type="component" value="Unassembled WGS sequence"/>
</dbReference>
<keyword evidence="1" id="KW-0233">DNA recombination</keyword>
<comment type="caution">
    <text evidence="3">The sequence shown here is derived from an EMBL/GenBank/DDBJ whole genome shotgun (WGS) entry which is preliminary data.</text>
</comment>
<dbReference type="SUPFAM" id="SSF56349">
    <property type="entry name" value="DNA breaking-rejoining enzymes"/>
    <property type="match status" value="1"/>
</dbReference>
<gene>
    <name evidence="3" type="ORF">ACFOVU_19655</name>
</gene>
<evidence type="ECO:0000259" key="2">
    <source>
        <dbReference type="Pfam" id="PF00589"/>
    </source>
</evidence>
<keyword evidence="4" id="KW-1185">Reference proteome</keyword>
<feature type="domain" description="Tyr recombinase" evidence="2">
    <location>
        <begin position="3"/>
        <end position="55"/>
    </location>
</feature>
<protein>
    <submittedName>
        <fullName evidence="3">Tyrosine-type recombinase/integrase</fullName>
    </submittedName>
</protein>
<evidence type="ECO:0000313" key="4">
    <source>
        <dbReference type="Proteomes" id="UP001595847"/>
    </source>
</evidence>
<dbReference type="InterPro" id="IPR013762">
    <property type="entry name" value="Integrase-like_cat_sf"/>
</dbReference>
<dbReference type="RefSeq" id="WP_378535726.1">
    <property type="nucleotide sequence ID" value="NZ_JBHSBH010000012.1"/>
</dbReference>